<evidence type="ECO:0000256" key="4">
    <source>
        <dbReference type="SAM" id="Phobius"/>
    </source>
</evidence>
<evidence type="ECO:0000313" key="6">
    <source>
        <dbReference type="EMBL" id="RED64493.1"/>
    </source>
</evidence>
<dbReference type="Gene3D" id="1.10.10.60">
    <property type="entry name" value="Homeodomain-like"/>
    <property type="match status" value="2"/>
</dbReference>
<keyword evidence="1" id="KW-0805">Transcription regulation</keyword>
<protein>
    <submittedName>
        <fullName evidence="6">Helix-turn-helix protein</fullName>
    </submittedName>
</protein>
<dbReference type="SUPFAM" id="SSF46689">
    <property type="entry name" value="Homeodomain-like"/>
    <property type="match status" value="2"/>
</dbReference>
<comment type="caution">
    <text evidence="6">The sequence shown here is derived from an EMBL/GenBank/DDBJ whole genome shotgun (WGS) entry which is preliminary data.</text>
</comment>
<evidence type="ECO:0000313" key="7">
    <source>
        <dbReference type="Proteomes" id="UP000256977"/>
    </source>
</evidence>
<dbReference type="PRINTS" id="PR00032">
    <property type="entry name" value="HTHARAC"/>
</dbReference>
<keyword evidence="7" id="KW-1185">Reference proteome</keyword>
<dbReference type="Proteomes" id="UP000256977">
    <property type="component" value="Unassembled WGS sequence"/>
</dbReference>
<dbReference type="InterPro" id="IPR009057">
    <property type="entry name" value="Homeodomain-like_sf"/>
</dbReference>
<dbReference type="EMBL" id="QRDZ01000022">
    <property type="protein sequence ID" value="RED64493.1"/>
    <property type="molecule type" value="Genomic_DNA"/>
</dbReference>
<feature type="domain" description="HTH araC/xylS-type" evidence="5">
    <location>
        <begin position="659"/>
        <end position="757"/>
    </location>
</feature>
<name>A0A3D9IRU8_9BACL</name>
<evidence type="ECO:0000259" key="5">
    <source>
        <dbReference type="PROSITE" id="PS01124"/>
    </source>
</evidence>
<dbReference type="AlphaFoldDB" id="A0A3D9IRU8"/>
<feature type="transmembrane region" description="Helical" evidence="4">
    <location>
        <begin position="25"/>
        <end position="51"/>
    </location>
</feature>
<dbReference type="PANTHER" id="PTHR43280">
    <property type="entry name" value="ARAC-FAMILY TRANSCRIPTIONAL REGULATOR"/>
    <property type="match status" value="1"/>
</dbReference>
<dbReference type="SMART" id="SM00342">
    <property type="entry name" value="HTH_ARAC"/>
    <property type="match status" value="1"/>
</dbReference>
<gene>
    <name evidence="6" type="ORF">DFP98_12245</name>
</gene>
<keyword evidence="4" id="KW-1133">Transmembrane helix</keyword>
<evidence type="ECO:0000256" key="3">
    <source>
        <dbReference type="ARBA" id="ARBA00023163"/>
    </source>
</evidence>
<dbReference type="PANTHER" id="PTHR43280:SF28">
    <property type="entry name" value="HTH-TYPE TRANSCRIPTIONAL ACTIVATOR RHAS"/>
    <property type="match status" value="1"/>
</dbReference>
<dbReference type="InterPro" id="IPR018062">
    <property type="entry name" value="HTH_AraC-typ_CS"/>
</dbReference>
<dbReference type="GO" id="GO:0043565">
    <property type="term" value="F:sequence-specific DNA binding"/>
    <property type="evidence" value="ECO:0007669"/>
    <property type="project" value="InterPro"/>
</dbReference>
<accession>A0A3D9IRU8</accession>
<dbReference type="Pfam" id="PF12833">
    <property type="entry name" value="HTH_18"/>
    <property type="match status" value="1"/>
</dbReference>
<sequence length="759" mass="87158">MRRGDRRGDREASKKAFLRGKMNSLLYKLLASFLAIIALMLSFNVFSYTFFRDTIQDEIIKNSSLNLGFASENYEKHLALVRKSVLQLYFNDHVAILKNDRQSISYEMVYQVQKDINYMLSNESLCLNNVVLYFPQNNLMIEKEGTVKPERMFEKFYLSDEYSFSFWQQEFVKDYSFKMFPSAVFSEVFSHQKKPIGLLYPIVMKEYGQSKVYMIAFLDARKMTEAFLPKDSQFSLLGDDGEPLYRTSGSTPALSPSEMPGQEGYVKRNGYYVFYTKSKDSGLTYILSMPYANISSQIKHLNLVLAGLLGVAILISVGASVIFSFRVNGPLKRIVDALRRQKPGPFATQIAEFDYIGEKMSLLLKSNEDAMHHLKQNETTLRYYAYINRLKMIRTGTGEPKGTSFADKPFLVIVYDMAFKRRFLEQTANGMERAVFLYKEYIQLEFKERFPDSQTFQIERNRIVTLLFTEDDVADVLALLDRMKRTFDLDKAYGCFTIGVSPIYSHSYELISAYEQAVAMTEQRMLNDETQILCNVRPSTGRYSLSAAEEQEFYTHLRYGNETELRQLVSRHLAGMTRVHATAAAFQSFARDIVVKAQKTLQAVEVESEPPDGDVRRAPWEEIEECLTVEQLDKGLTAYVAGVAAAIRRKKEERDPIIGFALGYIEEHYSEELSLDILARKLNITGTYLSAYFKKKQGVNFVDYLNEVRIGKAKELLTGTDLQIQEVAVRTGYLNANSFIRTFKKITGLSPGEYRKNTR</sequence>
<feature type="transmembrane region" description="Helical" evidence="4">
    <location>
        <begin position="303"/>
        <end position="325"/>
    </location>
</feature>
<keyword evidence="4" id="KW-0812">Transmembrane</keyword>
<dbReference type="GO" id="GO:0003700">
    <property type="term" value="F:DNA-binding transcription factor activity"/>
    <property type="evidence" value="ECO:0007669"/>
    <property type="project" value="InterPro"/>
</dbReference>
<evidence type="ECO:0000256" key="1">
    <source>
        <dbReference type="ARBA" id="ARBA00023015"/>
    </source>
</evidence>
<keyword evidence="3" id="KW-0804">Transcription</keyword>
<evidence type="ECO:0000256" key="2">
    <source>
        <dbReference type="ARBA" id="ARBA00023125"/>
    </source>
</evidence>
<dbReference type="InterPro" id="IPR018060">
    <property type="entry name" value="HTH_AraC"/>
</dbReference>
<reference evidence="6 7" key="1">
    <citation type="submission" date="2018-07" db="EMBL/GenBank/DDBJ databases">
        <title>Genomic Encyclopedia of Type Strains, Phase III (KMG-III): the genomes of soil and plant-associated and newly described type strains.</title>
        <authorList>
            <person name="Whitman W."/>
        </authorList>
    </citation>
    <scope>NUCLEOTIDE SEQUENCE [LARGE SCALE GENOMIC DNA]</scope>
    <source>
        <strain evidence="6 7">CECT 7287</strain>
    </source>
</reference>
<proteinExistence type="predicted"/>
<keyword evidence="2" id="KW-0238">DNA-binding</keyword>
<dbReference type="InterPro" id="IPR020449">
    <property type="entry name" value="Tscrpt_reg_AraC-type_HTH"/>
</dbReference>
<keyword evidence="4" id="KW-0472">Membrane</keyword>
<organism evidence="6 7">
    <name type="scientific">Cohnella phaseoli</name>
    <dbReference type="NCBI Taxonomy" id="456490"/>
    <lineage>
        <taxon>Bacteria</taxon>
        <taxon>Bacillati</taxon>
        <taxon>Bacillota</taxon>
        <taxon>Bacilli</taxon>
        <taxon>Bacillales</taxon>
        <taxon>Paenibacillaceae</taxon>
        <taxon>Cohnella</taxon>
    </lineage>
</organism>
<dbReference type="PROSITE" id="PS00041">
    <property type="entry name" value="HTH_ARAC_FAMILY_1"/>
    <property type="match status" value="1"/>
</dbReference>
<dbReference type="PROSITE" id="PS01124">
    <property type="entry name" value="HTH_ARAC_FAMILY_2"/>
    <property type="match status" value="1"/>
</dbReference>